<gene>
    <name evidence="2" type="ORF">CALMAC_LOCUS17422</name>
</gene>
<dbReference type="OrthoDB" id="10001928at2759"/>
<organism evidence="2 3">
    <name type="scientific">Callosobruchus maculatus</name>
    <name type="common">Southern cowpea weevil</name>
    <name type="synonym">Pulse bruchid</name>
    <dbReference type="NCBI Taxonomy" id="64391"/>
    <lineage>
        <taxon>Eukaryota</taxon>
        <taxon>Metazoa</taxon>
        <taxon>Ecdysozoa</taxon>
        <taxon>Arthropoda</taxon>
        <taxon>Hexapoda</taxon>
        <taxon>Insecta</taxon>
        <taxon>Pterygota</taxon>
        <taxon>Neoptera</taxon>
        <taxon>Endopterygota</taxon>
        <taxon>Coleoptera</taxon>
        <taxon>Polyphaga</taxon>
        <taxon>Cucujiformia</taxon>
        <taxon>Chrysomeloidea</taxon>
        <taxon>Chrysomelidae</taxon>
        <taxon>Bruchinae</taxon>
        <taxon>Bruchini</taxon>
        <taxon>Callosobruchus</taxon>
    </lineage>
</organism>
<dbReference type="Proteomes" id="UP000410492">
    <property type="component" value="Unassembled WGS sequence"/>
</dbReference>
<sequence length="86" mass="9651">MDLDLDIKTELNEIKQEEEDIDDTNINLKMEPDSGFDSSFTGDSQKAGENSSDDAKDDPQSTNKPAKRVPDGIQQGVKKIKYEEEM</sequence>
<feature type="compositionally biased region" description="Low complexity" evidence="1">
    <location>
        <begin position="33"/>
        <end position="44"/>
    </location>
</feature>
<protein>
    <submittedName>
        <fullName evidence="2">Uncharacterized protein</fullName>
    </submittedName>
</protein>
<dbReference type="EMBL" id="CAACVG010012010">
    <property type="protein sequence ID" value="VEN59405.1"/>
    <property type="molecule type" value="Genomic_DNA"/>
</dbReference>
<name>A0A653DGS0_CALMS</name>
<evidence type="ECO:0000313" key="2">
    <source>
        <dbReference type="EMBL" id="VEN59405.1"/>
    </source>
</evidence>
<accession>A0A653DGS0</accession>
<dbReference type="AlphaFoldDB" id="A0A653DGS0"/>
<evidence type="ECO:0000256" key="1">
    <source>
        <dbReference type="SAM" id="MobiDB-lite"/>
    </source>
</evidence>
<evidence type="ECO:0000313" key="3">
    <source>
        <dbReference type="Proteomes" id="UP000410492"/>
    </source>
</evidence>
<feature type="region of interest" description="Disordered" evidence="1">
    <location>
        <begin position="14"/>
        <end position="86"/>
    </location>
</feature>
<proteinExistence type="predicted"/>
<keyword evidence="3" id="KW-1185">Reference proteome</keyword>
<reference evidence="2 3" key="1">
    <citation type="submission" date="2019-01" db="EMBL/GenBank/DDBJ databases">
        <authorList>
            <person name="Sayadi A."/>
        </authorList>
    </citation>
    <scope>NUCLEOTIDE SEQUENCE [LARGE SCALE GENOMIC DNA]</scope>
</reference>